<dbReference type="Proteomes" id="UP000235346">
    <property type="component" value="Unassembled WGS sequence"/>
</dbReference>
<reference evidence="2 3" key="1">
    <citation type="submission" date="2018-01" db="EMBL/GenBank/DDBJ databases">
        <title>Halomonas endophytica sp. nov., isolated from storage liquid in the stems of Populus euphratica.</title>
        <authorList>
            <person name="Chen C."/>
        </authorList>
    </citation>
    <scope>NUCLEOTIDE SEQUENCE [LARGE SCALE GENOMIC DNA]</scope>
    <source>
        <strain evidence="2 3">DSM 26881</strain>
    </source>
</reference>
<dbReference type="InterPro" id="IPR010753">
    <property type="entry name" value="DUF1330"/>
</dbReference>
<protein>
    <submittedName>
        <fullName evidence="2">DUF1330 domain-containing protein</fullName>
    </submittedName>
</protein>
<evidence type="ECO:0000313" key="3">
    <source>
        <dbReference type="Proteomes" id="UP000235346"/>
    </source>
</evidence>
<dbReference type="PANTHER" id="PTHR41521">
    <property type="match status" value="1"/>
</dbReference>
<dbReference type="PANTHER" id="PTHR41521:SF4">
    <property type="entry name" value="BLR0684 PROTEIN"/>
    <property type="match status" value="1"/>
</dbReference>
<evidence type="ECO:0000259" key="1">
    <source>
        <dbReference type="Pfam" id="PF07045"/>
    </source>
</evidence>
<proteinExistence type="predicted"/>
<dbReference type="Pfam" id="PF07045">
    <property type="entry name" value="DUF1330"/>
    <property type="match status" value="1"/>
</dbReference>
<comment type="caution">
    <text evidence="2">The sequence shown here is derived from an EMBL/GenBank/DDBJ whole genome shotgun (WGS) entry which is preliminary data.</text>
</comment>
<dbReference type="InterPro" id="IPR011008">
    <property type="entry name" value="Dimeric_a/b-barrel"/>
</dbReference>
<gene>
    <name evidence="2" type="ORF">C1H66_13215</name>
</gene>
<dbReference type="EMBL" id="PNRE01000059">
    <property type="protein sequence ID" value="PMR68829.1"/>
    <property type="molecule type" value="Genomic_DNA"/>
</dbReference>
<feature type="domain" description="DUF1330" evidence="1">
    <location>
        <begin position="2"/>
        <end position="95"/>
    </location>
</feature>
<name>A0A2N7TKY6_9GAMM</name>
<evidence type="ECO:0000313" key="2">
    <source>
        <dbReference type="EMBL" id="PMR68829.1"/>
    </source>
</evidence>
<organism evidence="2 3">
    <name type="scientific">Halomonas heilongjiangensis</name>
    <dbReference type="NCBI Taxonomy" id="1387883"/>
    <lineage>
        <taxon>Bacteria</taxon>
        <taxon>Pseudomonadati</taxon>
        <taxon>Pseudomonadota</taxon>
        <taxon>Gammaproteobacteria</taxon>
        <taxon>Oceanospirillales</taxon>
        <taxon>Halomonadaceae</taxon>
        <taxon>Halomonas</taxon>
    </lineage>
</organism>
<dbReference type="AlphaFoldDB" id="A0A2N7TKY6"/>
<accession>A0A2N7TKY6</accession>
<dbReference type="Gene3D" id="3.30.70.100">
    <property type="match status" value="1"/>
</dbReference>
<sequence length="106" mass="11759">MTAYAIARLQDVTMGPEIVEYLEEIDATLAPYGGRYLIHGGTTQVLEGRWQGDTIMLGFPDLEQARAWYRSEAYRRILPLRTANAVGDVILVEGVPEGHRGIDILG</sequence>
<dbReference type="OrthoDB" id="9806380at2"/>
<dbReference type="SUPFAM" id="SSF54909">
    <property type="entry name" value="Dimeric alpha+beta barrel"/>
    <property type="match status" value="1"/>
</dbReference>
<keyword evidence="3" id="KW-1185">Reference proteome</keyword>
<dbReference type="RefSeq" id="WP_102628350.1">
    <property type="nucleotide sequence ID" value="NZ_PDOH01000001.1"/>
</dbReference>